<evidence type="ECO:0000313" key="2">
    <source>
        <dbReference type="Proteomes" id="UP000270743"/>
    </source>
</evidence>
<dbReference type="Proteomes" id="UP000270743">
    <property type="component" value="Unassembled WGS sequence"/>
</dbReference>
<accession>A0A447IQQ1</accession>
<dbReference type="InterPro" id="IPR012347">
    <property type="entry name" value="Ferritin-like"/>
</dbReference>
<dbReference type="RefSeq" id="WP_126155397.1">
    <property type="nucleotide sequence ID" value="NZ_UZWE01000042.1"/>
</dbReference>
<keyword evidence="2" id="KW-1185">Reference proteome</keyword>
<organism evidence="1 2">
    <name type="scientific">Paracoccus haematequi</name>
    <dbReference type="NCBI Taxonomy" id="2491866"/>
    <lineage>
        <taxon>Bacteria</taxon>
        <taxon>Pseudomonadati</taxon>
        <taxon>Pseudomonadota</taxon>
        <taxon>Alphaproteobacteria</taxon>
        <taxon>Rhodobacterales</taxon>
        <taxon>Paracoccaceae</taxon>
        <taxon>Paracoccus</taxon>
    </lineage>
</organism>
<dbReference type="AlphaFoldDB" id="A0A447IQQ1"/>
<proteinExistence type="predicted"/>
<name>A0A447IQQ1_9RHOB</name>
<dbReference type="PANTHER" id="PTHR30565:SF9">
    <property type="entry name" value="PROTEIN YCIF"/>
    <property type="match status" value="1"/>
</dbReference>
<evidence type="ECO:0000313" key="1">
    <source>
        <dbReference type="EMBL" id="VDS09778.1"/>
    </source>
</evidence>
<dbReference type="SUPFAM" id="SSF47240">
    <property type="entry name" value="Ferritin-like"/>
    <property type="match status" value="1"/>
</dbReference>
<dbReference type="InterPro" id="IPR047114">
    <property type="entry name" value="YciF"/>
</dbReference>
<reference evidence="1 2" key="1">
    <citation type="submission" date="2018-12" db="EMBL/GenBank/DDBJ databases">
        <authorList>
            <person name="Criscuolo A."/>
        </authorList>
    </citation>
    <scope>NUCLEOTIDE SEQUENCE [LARGE SCALE GENOMIC DNA]</scope>
    <source>
        <strain evidence="1">ACIP1116241</strain>
    </source>
</reference>
<dbReference type="OrthoDB" id="7273732at2"/>
<dbReference type="PANTHER" id="PTHR30565">
    <property type="entry name" value="PROTEIN YCIF"/>
    <property type="match status" value="1"/>
</dbReference>
<protein>
    <submittedName>
        <fullName evidence="1">Uncharacterized protein</fullName>
    </submittedName>
</protein>
<dbReference type="EMBL" id="UZWE01000042">
    <property type="protein sequence ID" value="VDS09778.1"/>
    <property type="molecule type" value="Genomic_DNA"/>
</dbReference>
<dbReference type="InterPro" id="IPR010287">
    <property type="entry name" value="DUF892_YciF-like"/>
</dbReference>
<gene>
    <name evidence="1" type="ORF">PARHAE_02985</name>
</gene>
<dbReference type="Pfam" id="PF05974">
    <property type="entry name" value="DUF892"/>
    <property type="match status" value="1"/>
</dbReference>
<dbReference type="InterPro" id="IPR009078">
    <property type="entry name" value="Ferritin-like_SF"/>
</dbReference>
<sequence length="169" mass="18687">MTDAAHEVFIDGLRNAHAMEKQALSIMQPQLNRLEHYPQVSALLERHIRETEGQIQRLDQIFENLDESSSGLKDTMLSLGGSMAALTHSMASDEILKNSLANFAFENFEIAAYTALITAAEQANLSHAVPLLKQNLDEEVAMASQIHDGLPEVVRQYIVLSGSDQRADI</sequence>
<dbReference type="Gene3D" id="1.20.1260.10">
    <property type="match status" value="1"/>
</dbReference>